<gene>
    <name evidence="1" type="ORF">U7154_000042</name>
</gene>
<dbReference type="Pfam" id="PF22885">
    <property type="entry name" value="DUF7020"/>
    <property type="match status" value="1"/>
</dbReference>
<evidence type="ECO:0000313" key="2">
    <source>
        <dbReference type="Proteomes" id="UP001437386"/>
    </source>
</evidence>
<evidence type="ECO:0000313" key="1">
    <source>
        <dbReference type="EMBL" id="XAG95809.1"/>
    </source>
</evidence>
<proteinExistence type="predicted"/>
<dbReference type="Proteomes" id="UP001437386">
    <property type="component" value="Segment"/>
</dbReference>
<accession>A0AAX4Q3W7</accession>
<protein>
    <submittedName>
        <fullName evidence="1">Uncharacterized protein</fullName>
    </submittedName>
</protein>
<keyword evidence="2" id="KW-1185">Reference proteome</keyword>
<organism evidence="1 2">
    <name type="scientific">Enterobacter phage KKP_3711</name>
    <dbReference type="NCBI Taxonomy" id="3109398"/>
    <lineage>
        <taxon>Viruses</taxon>
        <taxon>Duplodnaviria</taxon>
        <taxon>Heunggongvirae</taxon>
        <taxon>Uroviricota</taxon>
        <taxon>Caudoviricetes</taxon>
        <taxon>Demerecviridae</taxon>
        <taxon>Markadamsvirinae</taxon>
    </lineage>
</organism>
<name>A0AAX4Q3W7_9CAUD</name>
<sequence length="86" mass="10044">MIDDLLKILKAVKEDFRELLVDERIPLEKRMEWFANYADDFLPVEFNDGADHLSVEMSGYLEEGYNEQDLERINKILHDGISVVVS</sequence>
<dbReference type="InterPro" id="IPR054285">
    <property type="entry name" value="DUF7020"/>
</dbReference>
<reference evidence="1 2" key="1">
    <citation type="submission" date="2024-04" db="EMBL/GenBank/DDBJ databases">
        <authorList>
            <person name="Wojcicki M."/>
            <person name="Srednicka P."/>
            <person name="Shymialevich D."/>
            <person name="Sokolowska B."/>
        </authorList>
    </citation>
    <scope>NUCLEOTIDE SEQUENCE [LARGE SCALE GENOMIC DNA]</scope>
</reference>
<dbReference type="EMBL" id="PP579741">
    <property type="protein sequence ID" value="XAG95809.1"/>
    <property type="molecule type" value="Genomic_DNA"/>
</dbReference>